<dbReference type="GO" id="GO:0016779">
    <property type="term" value="F:nucleotidyltransferase activity"/>
    <property type="evidence" value="ECO:0007669"/>
    <property type="project" value="UniProtKB-KW"/>
</dbReference>
<dbReference type="RefSeq" id="WP_021680286.1">
    <property type="nucleotide sequence ID" value="NZ_KI260285.1"/>
</dbReference>
<proteinExistence type="predicted"/>
<dbReference type="HOGENOM" id="CLU_034585_2_2_9"/>
<accession>U2M792</accession>
<evidence type="ECO:0000313" key="5">
    <source>
        <dbReference type="Proteomes" id="UP000016662"/>
    </source>
</evidence>
<dbReference type="PANTHER" id="PTHR43793">
    <property type="entry name" value="FAD SYNTHASE"/>
    <property type="match status" value="1"/>
</dbReference>
<evidence type="ECO:0000259" key="3">
    <source>
        <dbReference type="Pfam" id="PF01467"/>
    </source>
</evidence>
<dbReference type="InterPro" id="IPR014729">
    <property type="entry name" value="Rossmann-like_a/b/a_fold"/>
</dbReference>
<dbReference type="SUPFAM" id="SSF52374">
    <property type="entry name" value="Nucleotidylyl transferase"/>
    <property type="match status" value="1"/>
</dbReference>
<dbReference type="Pfam" id="PF01467">
    <property type="entry name" value="CTP_transf_like"/>
    <property type="match status" value="1"/>
</dbReference>
<dbReference type="NCBIfam" id="TIGR00125">
    <property type="entry name" value="cyt_tran_rel"/>
    <property type="match status" value="1"/>
</dbReference>
<dbReference type="Gene3D" id="3.40.50.620">
    <property type="entry name" value="HUPs"/>
    <property type="match status" value="1"/>
</dbReference>
<keyword evidence="1 4" id="KW-0808">Transferase</keyword>
<reference evidence="4 5" key="1">
    <citation type="submission" date="2013-07" db="EMBL/GenBank/DDBJ databases">
        <authorList>
            <person name="Weinstock G."/>
            <person name="Sodergren E."/>
            <person name="Wylie T."/>
            <person name="Fulton L."/>
            <person name="Fulton R."/>
            <person name="Fronick C."/>
            <person name="O'Laughlin M."/>
            <person name="Godfrey J."/>
            <person name="Miner T."/>
            <person name="Herter B."/>
            <person name="Appelbaum E."/>
            <person name="Cordes M."/>
            <person name="Lek S."/>
            <person name="Wollam A."/>
            <person name="Pepin K.H."/>
            <person name="Palsikar V.B."/>
            <person name="Mitreva M."/>
            <person name="Wilson R.K."/>
        </authorList>
    </citation>
    <scope>NUCLEOTIDE SEQUENCE [LARGE SCALE GENOMIC DNA]</scope>
    <source>
        <strain evidence="4 5">ATCC 27760</strain>
    </source>
</reference>
<dbReference type="STRING" id="411473.RUMCAL_00017"/>
<dbReference type="OrthoDB" id="9802794at2"/>
<protein>
    <submittedName>
        <fullName evidence="4">Putative glycerol-3-phosphate cytidylyltransferase</fullName>
    </submittedName>
</protein>
<name>U2M792_9FIRM</name>
<dbReference type="eggNOG" id="COG0615">
    <property type="taxonomic scope" value="Bacteria"/>
</dbReference>
<evidence type="ECO:0000313" key="4">
    <source>
        <dbReference type="EMBL" id="ERJ97604.1"/>
    </source>
</evidence>
<gene>
    <name evidence="4" type="ORF">RUMCAL_00017</name>
</gene>
<evidence type="ECO:0000256" key="2">
    <source>
        <dbReference type="ARBA" id="ARBA00022695"/>
    </source>
</evidence>
<organism evidence="4 5">
    <name type="scientific">Ruminococcus callidus ATCC 27760</name>
    <dbReference type="NCBI Taxonomy" id="411473"/>
    <lineage>
        <taxon>Bacteria</taxon>
        <taxon>Bacillati</taxon>
        <taxon>Bacillota</taxon>
        <taxon>Clostridia</taxon>
        <taxon>Eubacteriales</taxon>
        <taxon>Oscillospiraceae</taxon>
        <taxon>Ruminococcus</taxon>
    </lineage>
</organism>
<dbReference type="PANTHER" id="PTHR43793:SF1">
    <property type="entry name" value="FAD SYNTHASE"/>
    <property type="match status" value="1"/>
</dbReference>
<keyword evidence="2 4" id="KW-0548">Nucleotidyltransferase</keyword>
<dbReference type="EMBL" id="AWVF01000001">
    <property type="protein sequence ID" value="ERJ97604.1"/>
    <property type="molecule type" value="Genomic_DNA"/>
</dbReference>
<keyword evidence="5" id="KW-1185">Reference proteome</keyword>
<dbReference type="InterPro" id="IPR050385">
    <property type="entry name" value="Archaeal_FAD_synthase"/>
</dbReference>
<comment type="caution">
    <text evidence="4">The sequence shown here is derived from an EMBL/GenBank/DDBJ whole genome shotgun (WGS) entry which is preliminary data.</text>
</comment>
<dbReference type="PATRIC" id="fig|411473.3.peg.15"/>
<dbReference type="InterPro" id="IPR004821">
    <property type="entry name" value="Cyt_trans-like"/>
</dbReference>
<evidence type="ECO:0000256" key="1">
    <source>
        <dbReference type="ARBA" id="ARBA00022679"/>
    </source>
</evidence>
<feature type="domain" description="Cytidyltransferase-like" evidence="3">
    <location>
        <begin position="8"/>
        <end position="137"/>
    </location>
</feature>
<dbReference type="AlphaFoldDB" id="U2M792"/>
<sequence>MKKYKIGYTCGVFDMFHVGHLNLLEKCKSMCDYLIVGVCNDDYVRNIKHKEPVYSEQDRVRILEALKVVDRAELVTIEETNDKILAIEKFHFDVLFSGDDWKGSERYQKTEEQFKKYGAFIEYFPYTQGISTTQIKEKIKK</sequence>
<dbReference type="Proteomes" id="UP000016662">
    <property type="component" value="Unassembled WGS sequence"/>
</dbReference>